<accession>A0A1B6H3H2</accession>
<feature type="non-terminal residue" evidence="3">
    <location>
        <position position="1"/>
    </location>
</feature>
<organism evidence="3">
    <name type="scientific">Cuerna arida</name>
    <dbReference type="NCBI Taxonomy" id="1464854"/>
    <lineage>
        <taxon>Eukaryota</taxon>
        <taxon>Metazoa</taxon>
        <taxon>Ecdysozoa</taxon>
        <taxon>Arthropoda</taxon>
        <taxon>Hexapoda</taxon>
        <taxon>Insecta</taxon>
        <taxon>Pterygota</taxon>
        <taxon>Neoptera</taxon>
        <taxon>Paraneoptera</taxon>
        <taxon>Hemiptera</taxon>
        <taxon>Auchenorrhyncha</taxon>
        <taxon>Membracoidea</taxon>
        <taxon>Cicadellidae</taxon>
        <taxon>Cicadellinae</taxon>
        <taxon>Proconiini</taxon>
        <taxon>Cuerna</taxon>
    </lineage>
</organism>
<sequence length="112" mass="13266">PFELWNGKKPIKHLRIVGSKCYVHVPKVMRTKFDSKAQEGVLIGFEENGYRIWNKESDTLIRSRDVVFEEVPLTQSSGDWLPYQDISDENTREGREEKLEEIREEKQEQLKE</sequence>
<gene>
    <name evidence="3" type="ORF">g.44881</name>
</gene>
<evidence type="ECO:0000256" key="1">
    <source>
        <dbReference type="SAM" id="MobiDB-lite"/>
    </source>
</evidence>
<feature type="region of interest" description="Disordered" evidence="1">
    <location>
        <begin position="77"/>
        <end position="112"/>
    </location>
</feature>
<feature type="domain" description="Retroviral polymerase SH3-like" evidence="2">
    <location>
        <begin position="19"/>
        <end position="71"/>
    </location>
</feature>
<dbReference type="InterPro" id="IPR057670">
    <property type="entry name" value="SH3_retrovirus"/>
</dbReference>
<name>A0A1B6H3H2_9HEMI</name>
<reference evidence="3" key="1">
    <citation type="submission" date="2015-11" db="EMBL/GenBank/DDBJ databases">
        <title>De novo transcriptome assembly of four potential Pierce s Disease insect vectors from Arizona vineyards.</title>
        <authorList>
            <person name="Tassone E.E."/>
        </authorList>
    </citation>
    <scope>NUCLEOTIDE SEQUENCE</scope>
</reference>
<evidence type="ECO:0000313" key="3">
    <source>
        <dbReference type="EMBL" id="JAS69234.1"/>
    </source>
</evidence>
<feature type="non-terminal residue" evidence="3">
    <location>
        <position position="112"/>
    </location>
</feature>
<dbReference type="Pfam" id="PF25597">
    <property type="entry name" value="SH3_retrovirus"/>
    <property type="match status" value="1"/>
</dbReference>
<feature type="compositionally biased region" description="Basic and acidic residues" evidence="1">
    <location>
        <begin position="89"/>
        <end position="112"/>
    </location>
</feature>
<evidence type="ECO:0000259" key="2">
    <source>
        <dbReference type="Pfam" id="PF25597"/>
    </source>
</evidence>
<dbReference type="EMBL" id="GECZ01000535">
    <property type="protein sequence ID" value="JAS69234.1"/>
    <property type="molecule type" value="Transcribed_RNA"/>
</dbReference>
<dbReference type="AlphaFoldDB" id="A0A1B6H3H2"/>
<protein>
    <recommendedName>
        <fullName evidence="2">Retroviral polymerase SH3-like domain-containing protein</fullName>
    </recommendedName>
</protein>
<proteinExistence type="predicted"/>